<gene>
    <name evidence="3" type="ORF">DSOUD_1989</name>
</gene>
<accession>A0A0M4DIJ5</accession>
<protein>
    <submittedName>
        <fullName evidence="3">Putative periplasmic multiheme cytochrome c</fullName>
    </submittedName>
</protein>
<dbReference type="PANTHER" id="PTHR35038:SF8">
    <property type="entry name" value="C-TYPE POLYHEME CYTOCHROME OMCC"/>
    <property type="match status" value="1"/>
</dbReference>
<evidence type="ECO:0000313" key="4">
    <source>
        <dbReference type="Proteomes" id="UP000057158"/>
    </source>
</evidence>
<dbReference type="Gene3D" id="1.10.780.10">
    <property type="entry name" value="Hydroxylamine Oxidoreductase, Chain A, domain 1"/>
    <property type="match status" value="1"/>
</dbReference>
<keyword evidence="1 2" id="KW-0732">Signal</keyword>
<dbReference type="OrthoDB" id="9814800at2"/>
<dbReference type="AlphaFoldDB" id="A0A0M4DIJ5"/>
<sequence length="432" mass="47482">MKKTLNCLVLCFLLLAPALLQAEDCLECHREKTPGAVRIWEKSAHARAGIGCSACHGNDHGRIDAGKASVDMEICGTCHEAALKEHRGSRHGMGLHSGWGCTRNLPQRDKSECRFCHQEGSTRPVTQVECSRFLKQSSEMAELGCNRCHQVESSCASCHSSHATDLAIVRDPGVCAKCHMGPDHPQWEMWQTSVHGTLRASAGPEMGPSCQDCHMAKGSHDVSVGLTMTPGGALYPEAEIPGRRAAMLSICTECHSERFATDDLAAADAVRIQSQALVKKAEAIIWDLADRGLLDPMPTERPPHPLRGEVLVTDSQMLYEETSHIERLFFKMKKYDLAKTVKGAYHQNPAYTHWYGNAELKMDLIDIEAEATRLRERNPSPAAVVAPMGVEDESIEKALEVLKNKFDRGALSAEDYAREKGDLLERFSAGGQ</sequence>
<reference evidence="3 4" key="1">
    <citation type="submission" date="2015-07" db="EMBL/GenBank/DDBJ databases">
        <title>Isolation and Genomic Characterization of a Novel Halophilic Metal-Reducing Deltaproteobacterium from the Deep Subsurface.</title>
        <authorList>
            <person name="Badalamenti J.P."/>
            <person name="Summers Z.M."/>
            <person name="Gralnick J.A."/>
            <person name="Bond D.R."/>
        </authorList>
    </citation>
    <scope>NUCLEOTIDE SEQUENCE [LARGE SCALE GENOMIC DNA]</scope>
    <source>
        <strain evidence="3 4">WTL</strain>
    </source>
</reference>
<dbReference type="STRING" id="1603606.DSOUD_1989"/>
<proteinExistence type="predicted"/>
<evidence type="ECO:0000313" key="3">
    <source>
        <dbReference type="EMBL" id="ALC16757.1"/>
    </source>
</evidence>
<dbReference type="GO" id="GO:0016491">
    <property type="term" value="F:oxidoreductase activity"/>
    <property type="evidence" value="ECO:0007669"/>
    <property type="project" value="TreeGrafter"/>
</dbReference>
<feature type="chain" id="PRO_5005792603" evidence="2">
    <location>
        <begin position="23"/>
        <end position="432"/>
    </location>
</feature>
<organism evidence="3 4">
    <name type="scientific">Desulfuromonas soudanensis</name>
    <dbReference type="NCBI Taxonomy" id="1603606"/>
    <lineage>
        <taxon>Bacteria</taxon>
        <taxon>Pseudomonadati</taxon>
        <taxon>Thermodesulfobacteriota</taxon>
        <taxon>Desulfuromonadia</taxon>
        <taxon>Desulfuromonadales</taxon>
        <taxon>Desulfuromonadaceae</taxon>
        <taxon>Desulfuromonas</taxon>
    </lineage>
</organism>
<feature type="signal peptide" evidence="2">
    <location>
        <begin position="1"/>
        <end position="22"/>
    </location>
</feature>
<evidence type="ECO:0000256" key="1">
    <source>
        <dbReference type="ARBA" id="ARBA00022729"/>
    </source>
</evidence>
<dbReference type="InterPro" id="IPR051829">
    <property type="entry name" value="Multiheme_Cytochr_ET"/>
</dbReference>
<dbReference type="PANTHER" id="PTHR35038">
    <property type="entry name" value="DISSIMILATORY SULFITE REDUCTASE SIRA"/>
    <property type="match status" value="1"/>
</dbReference>
<dbReference type="RefSeq" id="WP_082351188.1">
    <property type="nucleotide sequence ID" value="NZ_CP010802.1"/>
</dbReference>
<evidence type="ECO:0000256" key="2">
    <source>
        <dbReference type="SAM" id="SignalP"/>
    </source>
</evidence>
<dbReference type="Pfam" id="PF13447">
    <property type="entry name" value="Multi-haem_cyto"/>
    <property type="match status" value="1"/>
</dbReference>
<dbReference type="PATRIC" id="fig|1603606.3.peg.2150"/>
<dbReference type="EMBL" id="CP010802">
    <property type="protein sequence ID" value="ALC16757.1"/>
    <property type="molecule type" value="Genomic_DNA"/>
</dbReference>
<dbReference type="KEGG" id="des:DSOUD_1989"/>
<keyword evidence="4" id="KW-1185">Reference proteome</keyword>
<dbReference type="InterPro" id="IPR036280">
    <property type="entry name" value="Multihaem_cyt_sf"/>
</dbReference>
<dbReference type="Proteomes" id="UP000057158">
    <property type="component" value="Chromosome"/>
</dbReference>
<dbReference type="Gene3D" id="1.20.850.10">
    <property type="entry name" value="Hydroxylamine Oxidoreductase, Chain A, domain 2"/>
    <property type="match status" value="1"/>
</dbReference>
<name>A0A0M4DIJ5_9BACT</name>
<dbReference type="SUPFAM" id="SSF48695">
    <property type="entry name" value="Multiheme cytochromes"/>
    <property type="match status" value="1"/>
</dbReference>